<organism evidence="16 17">
    <name type="scientific">Polymorphobacter multimanifer</name>
    <dbReference type="NCBI Taxonomy" id="1070431"/>
    <lineage>
        <taxon>Bacteria</taxon>
        <taxon>Pseudomonadati</taxon>
        <taxon>Pseudomonadota</taxon>
        <taxon>Alphaproteobacteria</taxon>
        <taxon>Sphingomonadales</taxon>
        <taxon>Sphingosinicellaceae</taxon>
        <taxon>Polymorphobacter</taxon>
    </lineage>
</organism>
<evidence type="ECO:0000256" key="10">
    <source>
        <dbReference type="ARBA" id="ARBA00025198"/>
    </source>
</evidence>
<dbReference type="HAMAP" id="MF_01398">
    <property type="entry name" value="ATP_synth_b_bprime"/>
    <property type="match status" value="1"/>
</dbReference>
<dbReference type="Pfam" id="PF00430">
    <property type="entry name" value="ATP-synt_B"/>
    <property type="match status" value="1"/>
</dbReference>
<keyword evidence="7 13" id="KW-0406">Ion transport</keyword>
<evidence type="ECO:0000256" key="6">
    <source>
        <dbReference type="ARBA" id="ARBA00022989"/>
    </source>
</evidence>
<evidence type="ECO:0000313" key="17">
    <source>
        <dbReference type="Proteomes" id="UP000538147"/>
    </source>
</evidence>
<keyword evidence="8 13" id="KW-0472">Membrane</keyword>
<dbReference type="GO" id="GO:0046961">
    <property type="term" value="F:proton-transporting ATPase activity, rotational mechanism"/>
    <property type="evidence" value="ECO:0007669"/>
    <property type="project" value="TreeGrafter"/>
</dbReference>
<evidence type="ECO:0000256" key="14">
    <source>
        <dbReference type="RuleBase" id="RU003848"/>
    </source>
</evidence>
<reference evidence="16 17" key="1">
    <citation type="submission" date="2020-08" db="EMBL/GenBank/DDBJ databases">
        <title>Genomic Encyclopedia of Type Strains, Phase IV (KMG-IV): sequencing the most valuable type-strain genomes for metagenomic binning, comparative biology and taxonomic classification.</title>
        <authorList>
            <person name="Goeker M."/>
        </authorList>
    </citation>
    <scope>NUCLEOTIDE SEQUENCE [LARGE SCALE GENOMIC DNA]</scope>
    <source>
        <strain evidence="16 17">DSM 102189</strain>
    </source>
</reference>
<dbReference type="EMBL" id="JACIIV010000012">
    <property type="protein sequence ID" value="MBB6227719.1"/>
    <property type="molecule type" value="Genomic_DNA"/>
</dbReference>
<comment type="similarity">
    <text evidence="1 13 14">Belongs to the ATPase B chain family.</text>
</comment>
<keyword evidence="2 13" id="KW-0813">Transport</keyword>
<evidence type="ECO:0000256" key="8">
    <source>
        <dbReference type="ARBA" id="ARBA00023136"/>
    </source>
</evidence>
<dbReference type="GO" id="GO:0012505">
    <property type="term" value="C:endomembrane system"/>
    <property type="evidence" value="ECO:0007669"/>
    <property type="project" value="UniProtKB-SubCell"/>
</dbReference>
<evidence type="ECO:0000256" key="9">
    <source>
        <dbReference type="ARBA" id="ARBA00023310"/>
    </source>
</evidence>
<sequence>MDETVQNDPVAPALEMPGAFGAAPLEGAELMASTEAAPHSEASLLGLEAETWVYISVAIFIVLAIVLGKVPARIAGALDARILAVRRQLDEAKALRAEAEALLADARARSEAATKYAAAMVARAEAEAAELIRTGEIAAAETIARRTAAAEARIAASERSAEAELKSEVARRVTAAAATLIATKGDQSMHDRLTEDAIAGLERRLH</sequence>
<evidence type="ECO:0000256" key="11">
    <source>
        <dbReference type="ARBA" id="ARBA00025614"/>
    </source>
</evidence>
<comment type="function">
    <text evidence="10 13">F(1)F(0) ATP synthase produces ATP from ADP in the presence of a proton or sodium gradient. F-type ATPases consist of two structural domains, F(1) containing the extramembraneous catalytic core and F(0) containing the membrane proton channel, linked together by a central stalk and a peripheral stalk. During catalysis, ATP synthesis in the catalytic domain of F(1) is coupled via a rotary mechanism of the central stalk subunits to proton translocation.</text>
</comment>
<comment type="function">
    <text evidence="11">Component of the F(0) channel, it forms part of the peripheral stalk, linking F(1) to F(0). The b'-subunit is a diverged and duplicated form of b found in plants and photosynthetic bacteria.</text>
</comment>
<gene>
    <name evidence="13" type="primary">atpF</name>
    <name evidence="16" type="ORF">FHS79_001898</name>
</gene>
<dbReference type="GO" id="GO:0005886">
    <property type="term" value="C:plasma membrane"/>
    <property type="evidence" value="ECO:0007669"/>
    <property type="project" value="UniProtKB-SubCell"/>
</dbReference>
<keyword evidence="5 13" id="KW-0375">Hydrogen ion transport</keyword>
<evidence type="ECO:0000256" key="15">
    <source>
        <dbReference type="SAM" id="Coils"/>
    </source>
</evidence>
<dbReference type="AlphaFoldDB" id="A0A841L4D8"/>
<dbReference type="PANTHER" id="PTHR33445:SF1">
    <property type="entry name" value="ATP SYNTHASE SUBUNIT B"/>
    <property type="match status" value="1"/>
</dbReference>
<evidence type="ECO:0000256" key="2">
    <source>
        <dbReference type="ARBA" id="ARBA00022448"/>
    </source>
</evidence>
<proteinExistence type="inferred from homology"/>
<keyword evidence="13" id="KW-1003">Cell membrane</keyword>
<evidence type="ECO:0000256" key="4">
    <source>
        <dbReference type="ARBA" id="ARBA00022692"/>
    </source>
</evidence>
<evidence type="ECO:0000256" key="13">
    <source>
        <dbReference type="HAMAP-Rule" id="MF_01398"/>
    </source>
</evidence>
<keyword evidence="4 13" id="KW-0812">Transmembrane</keyword>
<dbReference type="Proteomes" id="UP000538147">
    <property type="component" value="Unassembled WGS sequence"/>
</dbReference>
<dbReference type="PANTHER" id="PTHR33445">
    <property type="entry name" value="ATP SYNTHASE SUBUNIT B', CHLOROPLASTIC"/>
    <property type="match status" value="1"/>
</dbReference>
<dbReference type="InterPro" id="IPR002146">
    <property type="entry name" value="ATP_synth_b/b'su_bac/chlpt"/>
</dbReference>
<evidence type="ECO:0000256" key="7">
    <source>
        <dbReference type="ARBA" id="ARBA00023065"/>
    </source>
</evidence>
<dbReference type="InterPro" id="IPR050059">
    <property type="entry name" value="ATP_synthase_B_chain"/>
</dbReference>
<feature type="transmembrane region" description="Helical" evidence="13">
    <location>
        <begin position="52"/>
        <end position="72"/>
    </location>
</feature>
<comment type="subunit">
    <text evidence="13">F-type ATPases have 2 components, F(1) - the catalytic core - and F(0) - the membrane proton channel. F(1) has five subunits: alpha(3), beta(3), gamma(1), delta(1), epsilon(1). F(0) has three main subunits: a(1), b(2) and c(10-14). The alpha and beta chains form an alternating ring which encloses part of the gamma chain. F(1) is attached to F(0) by a central stalk formed by the gamma and epsilon chains, while a peripheral stalk is formed by the delta and b chains.</text>
</comment>
<protein>
    <recommendedName>
        <fullName evidence="13">ATP synthase subunit b</fullName>
    </recommendedName>
    <alternativeName>
        <fullName evidence="13">ATP synthase F(0) sector subunit b</fullName>
    </alternativeName>
    <alternativeName>
        <fullName evidence="13">ATPase subunit I</fullName>
    </alternativeName>
    <alternativeName>
        <fullName evidence="13">F-type ATPase subunit b</fullName>
        <shortName evidence="13">F-ATPase subunit b</shortName>
    </alternativeName>
</protein>
<keyword evidence="17" id="KW-1185">Reference proteome</keyword>
<keyword evidence="15" id="KW-0175">Coiled coil</keyword>
<comment type="caution">
    <text evidence="16">The sequence shown here is derived from an EMBL/GenBank/DDBJ whole genome shotgun (WGS) entry which is preliminary data.</text>
</comment>
<keyword evidence="6 13" id="KW-1133">Transmembrane helix</keyword>
<evidence type="ECO:0000256" key="3">
    <source>
        <dbReference type="ARBA" id="ARBA00022547"/>
    </source>
</evidence>
<evidence type="ECO:0000313" key="16">
    <source>
        <dbReference type="EMBL" id="MBB6227719.1"/>
    </source>
</evidence>
<evidence type="ECO:0000256" key="5">
    <source>
        <dbReference type="ARBA" id="ARBA00022781"/>
    </source>
</evidence>
<feature type="coiled-coil region" evidence="15">
    <location>
        <begin position="82"/>
        <end position="109"/>
    </location>
</feature>
<dbReference type="GO" id="GO:0045259">
    <property type="term" value="C:proton-transporting ATP synthase complex"/>
    <property type="evidence" value="ECO:0007669"/>
    <property type="project" value="UniProtKB-KW"/>
</dbReference>
<evidence type="ECO:0000256" key="12">
    <source>
        <dbReference type="ARBA" id="ARBA00037847"/>
    </source>
</evidence>
<accession>A0A841L4D8</accession>
<evidence type="ECO:0000256" key="1">
    <source>
        <dbReference type="ARBA" id="ARBA00005513"/>
    </source>
</evidence>
<keyword evidence="3 13" id="KW-0138">CF(0)</keyword>
<comment type="subcellular location">
    <subcellularLocation>
        <location evidence="13">Cell membrane</location>
        <topology evidence="13">Single-pass membrane protein</topology>
    </subcellularLocation>
    <subcellularLocation>
        <location evidence="12">Endomembrane system</location>
        <topology evidence="12">Single-pass membrane protein</topology>
    </subcellularLocation>
</comment>
<dbReference type="RefSeq" id="WP_184198815.1">
    <property type="nucleotide sequence ID" value="NZ_JACIIV010000012.1"/>
</dbReference>
<keyword evidence="9 13" id="KW-0066">ATP synthesis</keyword>
<dbReference type="GO" id="GO:0046933">
    <property type="term" value="F:proton-transporting ATP synthase activity, rotational mechanism"/>
    <property type="evidence" value="ECO:0007669"/>
    <property type="project" value="UniProtKB-UniRule"/>
</dbReference>
<name>A0A841L4D8_9SPHN</name>